<evidence type="ECO:0000256" key="2">
    <source>
        <dbReference type="ARBA" id="ARBA00023125"/>
    </source>
</evidence>
<dbReference type="InterPro" id="IPR050109">
    <property type="entry name" value="HTH-type_TetR-like_transc_reg"/>
</dbReference>
<accession>A0A975FZ57</accession>
<dbReference type="Pfam" id="PF00440">
    <property type="entry name" value="TetR_N"/>
    <property type="match status" value="1"/>
</dbReference>
<dbReference type="EMBL" id="CP073078">
    <property type="protein sequence ID" value="QUD88115.1"/>
    <property type="molecule type" value="Genomic_DNA"/>
</dbReference>
<proteinExistence type="predicted"/>
<dbReference type="AlphaFoldDB" id="A0A975FZ57"/>
<dbReference type="RefSeq" id="WP_211938166.1">
    <property type="nucleotide sequence ID" value="NZ_CP073078.1"/>
</dbReference>
<keyword evidence="1" id="KW-0805">Transcription regulation</keyword>
<dbReference type="Gene3D" id="1.10.357.10">
    <property type="entry name" value="Tetracycline Repressor, domain 2"/>
    <property type="match status" value="1"/>
</dbReference>
<dbReference type="SUPFAM" id="SSF46689">
    <property type="entry name" value="Homeodomain-like"/>
    <property type="match status" value="1"/>
</dbReference>
<dbReference type="PANTHER" id="PTHR30055:SF234">
    <property type="entry name" value="HTH-TYPE TRANSCRIPTIONAL REGULATOR BETI"/>
    <property type="match status" value="1"/>
</dbReference>
<evidence type="ECO:0000256" key="1">
    <source>
        <dbReference type="ARBA" id="ARBA00023015"/>
    </source>
</evidence>
<dbReference type="PROSITE" id="PS50977">
    <property type="entry name" value="HTH_TETR_2"/>
    <property type="match status" value="1"/>
</dbReference>
<evidence type="ECO:0000313" key="6">
    <source>
        <dbReference type="EMBL" id="QUD88115.1"/>
    </source>
</evidence>
<evidence type="ECO:0000256" key="3">
    <source>
        <dbReference type="ARBA" id="ARBA00023163"/>
    </source>
</evidence>
<dbReference type="InterPro" id="IPR009057">
    <property type="entry name" value="Homeodomain-like_sf"/>
</dbReference>
<dbReference type="InterPro" id="IPR001647">
    <property type="entry name" value="HTH_TetR"/>
</dbReference>
<sequence>MTDRAPSRQEPRRLKTRAALMAAGAELMAQRPIDAIPVNDIVDAAGVAKGSFFNHFADKDDFAAAVAGEIRAAMEAQVTAANRGVEDPGLRVARGLASFVAFALADPRAARIMLRSHDRALGAGHPLNAGVRADLELGQRRGRFRAAGVEAGVLYVVGVGQGLLAAVMAGPMTPPAARALSAEVLALLLAGLGMPAGEADVVAGEAAQLIGEA</sequence>
<organism evidence="6 7">
    <name type="scientific">Phenylobacterium montanum</name>
    <dbReference type="NCBI Taxonomy" id="2823693"/>
    <lineage>
        <taxon>Bacteria</taxon>
        <taxon>Pseudomonadati</taxon>
        <taxon>Pseudomonadota</taxon>
        <taxon>Alphaproteobacteria</taxon>
        <taxon>Caulobacterales</taxon>
        <taxon>Caulobacteraceae</taxon>
        <taxon>Phenylobacterium</taxon>
    </lineage>
</organism>
<dbReference type="PANTHER" id="PTHR30055">
    <property type="entry name" value="HTH-TYPE TRANSCRIPTIONAL REGULATOR RUTR"/>
    <property type="match status" value="1"/>
</dbReference>
<name>A0A975FZ57_9CAUL</name>
<feature type="DNA-binding region" description="H-T-H motif" evidence="4">
    <location>
        <begin position="37"/>
        <end position="56"/>
    </location>
</feature>
<gene>
    <name evidence="6" type="ORF">KCG34_24310</name>
</gene>
<dbReference type="Proteomes" id="UP000676409">
    <property type="component" value="Chromosome"/>
</dbReference>
<evidence type="ECO:0000313" key="7">
    <source>
        <dbReference type="Proteomes" id="UP000676409"/>
    </source>
</evidence>
<feature type="domain" description="HTH tetR-type" evidence="5">
    <location>
        <begin position="14"/>
        <end position="74"/>
    </location>
</feature>
<dbReference type="GO" id="GO:0003700">
    <property type="term" value="F:DNA-binding transcription factor activity"/>
    <property type="evidence" value="ECO:0007669"/>
    <property type="project" value="TreeGrafter"/>
</dbReference>
<dbReference type="GO" id="GO:0000976">
    <property type="term" value="F:transcription cis-regulatory region binding"/>
    <property type="evidence" value="ECO:0007669"/>
    <property type="project" value="TreeGrafter"/>
</dbReference>
<keyword evidence="7" id="KW-1185">Reference proteome</keyword>
<keyword evidence="2 4" id="KW-0238">DNA-binding</keyword>
<protein>
    <submittedName>
        <fullName evidence="6">TetR/AcrR family transcriptional regulator</fullName>
    </submittedName>
</protein>
<evidence type="ECO:0000259" key="5">
    <source>
        <dbReference type="PROSITE" id="PS50977"/>
    </source>
</evidence>
<keyword evidence="3" id="KW-0804">Transcription</keyword>
<evidence type="ECO:0000256" key="4">
    <source>
        <dbReference type="PROSITE-ProRule" id="PRU00335"/>
    </source>
</evidence>
<reference evidence="6" key="1">
    <citation type="submission" date="2021-04" db="EMBL/GenBank/DDBJ databases">
        <title>The complete genome sequence of Caulobacter sp. S6.</title>
        <authorList>
            <person name="Tang Y."/>
            <person name="Ouyang W."/>
            <person name="Liu Q."/>
            <person name="Huang B."/>
            <person name="Guo Z."/>
            <person name="Lei P."/>
        </authorList>
    </citation>
    <scope>NUCLEOTIDE SEQUENCE</scope>
    <source>
        <strain evidence="6">S6</strain>
    </source>
</reference>
<dbReference type="KEGG" id="caul:KCG34_24310"/>